<dbReference type="Pfam" id="PF00931">
    <property type="entry name" value="NB-ARC"/>
    <property type="match status" value="1"/>
</dbReference>
<evidence type="ECO:0000313" key="5">
    <source>
        <dbReference type="EMBL" id="EEE63133.1"/>
    </source>
</evidence>
<dbReference type="PRINTS" id="PR00364">
    <property type="entry name" value="DISEASERSIST"/>
</dbReference>
<dbReference type="Proteomes" id="UP000007752">
    <property type="component" value="Chromosome 5"/>
</dbReference>
<dbReference type="Gene3D" id="3.80.10.10">
    <property type="entry name" value="Ribonuclease Inhibitor"/>
    <property type="match status" value="3"/>
</dbReference>
<dbReference type="SMART" id="SM00367">
    <property type="entry name" value="LRR_CC"/>
    <property type="match status" value="5"/>
</dbReference>
<dbReference type="Pfam" id="PF13855">
    <property type="entry name" value="LRR_8"/>
    <property type="match status" value="3"/>
</dbReference>
<reference evidence="5" key="1">
    <citation type="journal article" date="2005" name="PLoS Biol.">
        <title>The genomes of Oryza sativa: a history of duplications.</title>
        <authorList>
            <person name="Yu J."/>
            <person name="Wang J."/>
            <person name="Lin W."/>
            <person name="Li S."/>
            <person name="Li H."/>
            <person name="Zhou J."/>
            <person name="Ni P."/>
            <person name="Dong W."/>
            <person name="Hu S."/>
            <person name="Zeng C."/>
            <person name="Zhang J."/>
            <person name="Zhang Y."/>
            <person name="Li R."/>
            <person name="Xu Z."/>
            <person name="Li S."/>
            <person name="Li X."/>
            <person name="Zheng H."/>
            <person name="Cong L."/>
            <person name="Lin L."/>
            <person name="Yin J."/>
            <person name="Geng J."/>
            <person name="Li G."/>
            <person name="Shi J."/>
            <person name="Liu J."/>
            <person name="Lv H."/>
            <person name="Li J."/>
            <person name="Wang J."/>
            <person name="Deng Y."/>
            <person name="Ran L."/>
            <person name="Shi X."/>
            <person name="Wang X."/>
            <person name="Wu Q."/>
            <person name="Li C."/>
            <person name="Ren X."/>
            <person name="Wang J."/>
            <person name="Wang X."/>
            <person name="Li D."/>
            <person name="Liu D."/>
            <person name="Zhang X."/>
            <person name="Ji Z."/>
            <person name="Zhao W."/>
            <person name="Sun Y."/>
            <person name="Zhang Z."/>
            <person name="Bao J."/>
            <person name="Han Y."/>
            <person name="Dong L."/>
            <person name="Ji J."/>
            <person name="Chen P."/>
            <person name="Wu S."/>
            <person name="Liu J."/>
            <person name="Xiao Y."/>
            <person name="Bu D."/>
            <person name="Tan J."/>
            <person name="Yang L."/>
            <person name="Ye C."/>
            <person name="Zhang J."/>
            <person name="Xu J."/>
            <person name="Zhou Y."/>
            <person name="Yu Y."/>
            <person name="Zhang B."/>
            <person name="Zhuang S."/>
            <person name="Wei H."/>
            <person name="Liu B."/>
            <person name="Lei M."/>
            <person name="Yu H."/>
            <person name="Li Y."/>
            <person name="Xu H."/>
            <person name="Wei S."/>
            <person name="He X."/>
            <person name="Fang L."/>
            <person name="Zhang Z."/>
            <person name="Zhang Y."/>
            <person name="Huang X."/>
            <person name="Su Z."/>
            <person name="Tong W."/>
            <person name="Li J."/>
            <person name="Tong Z."/>
            <person name="Li S."/>
            <person name="Ye J."/>
            <person name="Wang L."/>
            <person name="Fang L."/>
            <person name="Lei T."/>
            <person name="Chen C."/>
            <person name="Chen H."/>
            <person name="Xu Z."/>
            <person name="Li H."/>
            <person name="Huang H."/>
            <person name="Zhang F."/>
            <person name="Xu H."/>
            <person name="Li N."/>
            <person name="Zhao C."/>
            <person name="Li S."/>
            <person name="Dong L."/>
            <person name="Huang Y."/>
            <person name="Li L."/>
            <person name="Xi Y."/>
            <person name="Qi Q."/>
            <person name="Li W."/>
            <person name="Zhang B."/>
            <person name="Hu W."/>
            <person name="Zhang Y."/>
            <person name="Tian X."/>
            <person name="Jiao Y."/>
            <person name="Liang X."/>
            <person name="Jin J."/>
            <person name="Gao L."/>
            <person name="Zheng W."/>
            <person name="Hao B."/>
            <person name="Liu S."/>
            <person name="Wang W."/>
            <person name="Yuan L."/>
            <person name="Cao M."/>
            <person name="McDermott J."/>
            <person name="Samudrala R."/>
            <person name="Wang J."/>
            <person name="Wong G.K."/>
            <person name="Yang H."/>
        </authorList>
    </citation>
    <scope>NUCLEOTIDE SEQUENCE [LARGE SCALE GENOMIC DNA]</scope>
</reference>
<protein>
    <recommendedName>
        <fullName evidence="4">NB-ARC domain-containing protein</fullName>
    </recommendedName>
</protein>
<evidence type="ECO:0000256" key="3">
    <source>
        <dbReference type="SAM" id="MobiDB-lite"/>
    </source>
</evidence>
<keyword evidence="2" id="KW-0677">Repeat</keyword>
<dbReference type="InterPro" id="IPR032675">
    <property type="entry name" value="LRR_dom_sf"/>
</dbReference>
<feature type="compositionally biased region" description="Polar residues" evidence="3">
    <location>
        <begin position="144"/>
        <end position="153"/>
    </location>
</feature>
<organism evidence="5">
    <name type="scientific">Oryza sativa subsp. japonica</name>
    <name type="common">Rice</name>
    <dbReference type="NCBI Taxonomy" id="39947"/>
    <lineage>
        <taxon>Eukaryota</taxon>
        <taxon>Viridiplantae</taxon>
        <taxon>Streptophyta</taxon>
        <taxon>Embryophyta</taxon>
        <taxon>Tracheophyta</taxon>
        <taxon>Spermatophyta</taxon>
        <taxon>Magnoliopsida</taxon>
        <taxon>Liliopsida</taxon>
        <taxon>Poales</taxon>
        <taxon>Poaceae</taxon>
        <taxon>BOP clade</taxon>
        <taxon>Oryzoideae</taxon>
        <taxon>Oryzeae</taxon>
        <taxon>Oryzinae</taxon>
        <taxon>Oryza</taxon>
        <taxon>Oryza sativa</taxon>
    </lineage>
</organism>
<evidence type="ECO:0000259" key="4">
    <source>
        <dbReference type="Pfam" id="PF00931"/>
    </source>
</evidence>
<dbReference type="InterPro" id="IPR003591">
    <property type="entry name" value="Leu-rich_rpt_typical-subtyp"/>
</dbReference>
<proteinExistence type="predicted"/>
<feature type="domain" description="NB-ARC" evidence="4">
    <location>
        <begin position="504"/>
        <end position="610"/>
    </location>
</feature>
<dbReference type="InterPro" id="IPR002182">
    <property type="entry name" value="NB-ARC"/>
</dbReference>
<dbReference type="PANTHER" id="PTHR36766:SF73">
    <property type="entry name" value="NB-ARC DOMAIN-CONTAINING PROTEIN"/>
    <property type="match status" value="1"/>
</dbReference>
<accession>B9FNQ5</accession>
<dbReference type="SUPFAM" id="SSF52540">
    <property type="entry name" value="P-loop containing nucleoside triphosphate hydrolases"/>
    <property type="match status" value="1"/>
</dbReference>
<feature type="compositionally biased region" description="Low complexity" evidence="3">
    <location>
        <begin position="86"/>
        <end position="99"/>
    </location>
</feature>
<dbReference type="SMART" id="SM00369">
    <property type="entry name" value="LRR_TYP"/>
    <property type="match status" value="6"/>
</dbReference>
<sequence>MAGVGEVLTSIVLREVARKLGSAARDQVTAQWNFTRDLDGMRTTLESVNALLRLLRDAEQRSALEDVKLQQIASPLPTSVRGALVSPSGRPSSTSSSASVLLRRPHRRGPAVVVASTGRRSRPDGQTDGAARLHLWHRSPPATPDSSISSTTVDRGDKLPALLLRRRSSPTTSPVLPAAGTILRRLTGRPPLGRSPCGFGSSASRAAYDISDMLDEFQSIEPDARKLVAADTFRADLLHASLRSLPVWIRTQEASLDTLRYTAAGLCCSCCMDLAVGFAIGTAMCPARAGGGGRPSLASSSASVLLRRPHRRGHAVVVASTGRRSRPDGQTDGAARLHLWHRSPPATPDSSVYSTTVDRGGRAPGAASPPPVLAYHLACLAGCRDISPAHRTFAAREEPVRLWLKRLKGGLRYLRYARRIQSTSPDAGKKKGVFHKLATAPSRFPMASKMKRMRKELAKNTEEHKNFSFVPNTASFEQHRADPRPQLPELTDESVIIGRSEDKRNIIAALLTRGSEEKKESFISDIQLMRKRLAGLLEGRRILIVLDNIWESDQFKLDNLKIMLNVGKKGSEVDVIVTTRTEEIAKRICTVKPYKLEPLNDDICWAIIKIYSAFEGRGDKQQVEVIGQEIATKCGDSHGHRTLEGLARPKSPDYKQTGPQTRTNTSPQPPKRSTAGSGDGQKKGGAPRSEGVVAGMKRNRELKTGATKTTVSSMNPARNSGHHGTNPTTAATTTNFTASAESTLGRADEQLRRSDGEGKGGRDISQKDDRLVTLTMHDPVHDMARSVIDDELIVLDDTKENKCGQSTYRYVFITNYDKPSKEFSMILHGKIRALHLVGCSKTKLNDGAFSSAKCLRVLDLNHCSIQKLPDSIYQLKQLQYLHAPQVRDGVIPESISMLSKLNYLNLRESPKISKLPESIGKLEALTYLNLSGCSHLVEFPESFGELRNLEHLDLSGCSRLVELPETVGKLDALMYLNLSGSRIVELPESFRELKNLVHLDLSNCTHLTDVSEHLGSLNRLYRPRLYSRCLVAYPRRRKIQELSSVQKENEASHIHMQNVMDAISRLVYSDSGYSARGILSEALGSLTELKYLNLSGCLLMVVLPGSFGNLENLVHLDLSGCSCLEWTPDNLVGLTKLQHLNLSHYCTGTPRSSMPSQGAARYFDRSYRTAFWKPQEATYPEPLELLPSKEPTRKFMRDRLPQAPICDRLPGTGVSQDKSPSQLHQNSFLDDGNGLLLRPVLLGTQPKLYQNLVLLPNFVVHITVECQDMVELPASLCQFKSLPKLILWKCLKLKSLPESTKHLTSLKSLWMVGCSSMTSLPEGLGHLASLMELNINDCPHLKSLPESIQLLPMLEVVKVSYCPELKRWYEIEENKMKLAHIGKKCFIAPSLHC</sequence>
<keyword evidence="1" id="KW-0433">Leucine-rich repeat</keyword>
<feature type="compositionally biased region" description="Basic and acidic residues" evidence="3">
    <location>
        <begin position="746"/>
        <end position="768"/>
    </location>
</feature>
<feature type="compositionally biased region" description="Polar residues" evidence="3">
    <location>
        <begin position="706"/>
        <end position="718"/>
    </location>
</feature>
<dbReference type="InterPro" id="IPR027417">
    <property type="entry name" value="P-loop_NTPase"/>
</dbReference>
<dbReference type="GO" id="GO:0043531">
    <property type="term" value="F:ADP binding"/>
    <property type="evidence" value="ECO:0007669"/>
    <property type="project" value="InterPro"/>
</dbReference>
<dbReference type="SUPFAM" id="SSF52058">
    <property type="entry name" value="L domain-like"/>
    <property type="match status" value="1"/>
</dbReference>
<dbReference type="EMBL" id="CM000142">
    <property type="protein sequence ID" value="EEE63133.1"/>
    <property type="molecule type" value="Genomic_DNA"/>
</dbReference>
<feature type="region of interest" description="Disordered" evidence="3">
    <location>
        <begin position="636"/>
        <end position="768"/>
    </location>
</feature>
<evidence type="ECO:0000256" key="2">
    <source>
        <dbReference type="ARBA" id="ARBA00022737"/>
    </source>
</evidence>
<feature type="compositionally biased region" description="Polar residues" evidence="3">
    <location>
        <begin position="657"/>
        <end position="666"/>
    </location>
</feature>
<dbReference type="PANTHER" id="PTHR36766">
    <property type="entry name" value="PLANT BROAD-SPECTRUM MILDEW RESISTANCE PROTEIN RPW8"/>
    <property type="match status" value="1"/>
</dbReference>
<dbReference type="InterPro" id="IPR006553">
    <property type="entry name" value="Leu-rich_rpt_Cys-con_subtyp"/>
</dbReference>
<dbReference type="Pfam" id="PF00560">
    <property type="entry name" value="LRR_1"/>
    <property type="match status" value="1"/>
</dbReference>
<feature type="region of interest" description="Disordered" evidence="3">
    <location>
        <begin position="79"/>
        <end position="153"/>
    </location>
</feature>
<name>B9FNQ5_ORYSJ</name>
<feature type="compositionally biased region" description="Low complexity" evidence="3">
    <location>
        <begin position="725"/>
        <end position="743"/>
    </location>
</feature>
<feature type="compositionally biased region" description="Polar residues" evidence="3">
    <location>
        <begin position="348"/>
        <end position="357"/>
    </location>
</feature>
<reference evidence="5" key="2">
    <citation type="submission" date="2008-12" db="EMBL/GenBank/DDBJ databases">
        <title>Improved gene annotation of the rice (Oryza sativa) genomes.</title>
        <authorList>
            <person name="Wang J."/>
            <person name="Li R."/>
            <person name="Fan W."/>
            <person name="Huang Q."/>
            <person name="Zhang J."/>
            <person name="Zhou Y."/>
            <person name="Hu Y."/>
            <person name="Zi S."/>
            <person name="Li J."/>
            <person name="Ni P."/>
            <person name="Zheng H."/>
            <person name="Zhang Y."/>
            <person name="Zhao M."/>
            <person name="Hao Q."/>
            <person name="McDermott J."/>
            <person name="Samudrala R."/>
            <person name="Kristiansen K."/>
            <person name="Wong G.K.-S."/>
        </authorList>
    </citation>
    <scope>NUCLEOTIDE SEQUENCE</scope>
</reference>
<gene>
    <name evidence="5" type="ORF">OsJ_17941</name>
</gene>
<feature type="region of interest" description="Disordered" evidence="3">
    <location>
        <begin position="346"/>
        <end position="367"/>
    </location>
</feature>
<dbReference type="Gene3D" id="3.40.50.300">
    <property type="entry name" value="P-loop containing nucleotide triphosphate hydrolases"/>
    <property type="match status" value="1"/>
</dbReference>
<dbReference type="SUPFAM" id="SSF52047">
    <property type="entry name" value="RNI-like"/>
    <property type="match status" value="1"/>
</dbReference>
<evidence type="ECO:0000256" key="1">
    <source>
        <dbReference type="ARBA" id="ARBA00022614"/>
    </source>
</evidence>
<dbReference type="InterPro" id="IPR001611">
    <property type="entry name" value="Leu-rich_rpt"/>
</dbReference>